<accession>A0A9R1DP73</accession>
<dbReference type="EMBL" id="CM022213">
    <property type="protein sequence ID" value="KAF6995588.1"/>
    <property type="molecule type" value="Genomic_DNA"/>
</dbReference>
<feature type="non-terminal residue" evidence="2">
    <location>
        <position position="90"/>
    </location>
</feature>
<comment type="caution">
    <text evidence="2">The sequence shown here is derived from an EMBL/GenBank/DDBJ whole genome shotgun (WGS) entry which is preliminary data.</text>
</comment>
<feature type="compositionally biased region" description="Polar residues" evidence="1">
    <location>
        <begin position="1"/>
        <end position="21"/>
    </location>
</feature>
<sequence>MALSVSSLASTFSHLSLPSTSAPHPLPLLRLHPTTRRAARLVLSASGADAAEPVEAEAPAADDGPEEVLAIEAEEDALSGLALRKYVKQR</sequence>
<gene>
    <name evidence="2" type="ORF">CFC21_012063</name>
</gene>
<evidence type="ECO:0000256" key="1">
    <source>
        <dbReference type="SAM" id="MobiDB-lite"/>
    </source>
</evidence>
<reference evidence="2" key="2">
    <citation type="submission" date="2020-03" db="EMBL/GenBank/DDBJ databases">
        <title>The second near-complete assembly of the hexaploid bread wheat (Triticum aestivum) genome.</title>
        <authorList>
            <person name="Zimin A.V."/>
            <person name="Puiu D."/>
            <person name="Shumante A."/>
            <person name="Alonge M."/>
            <person name="Salzberg S.L."/>
        </authorList>
    </citation>
    <scope>NUCLEOTIDE SEQUENCE</scope>
    <source>
        <tissue evidence="2">Leaf</tissue>
    </source>
</reference>
<proteinExistence type="predicted"/>
<organism evidence="2">
    <name type="scientific">Triticum aestivum</name>
    <name type="common">Wheat</name>
    <dbReference type="NCBI Taxonomy" id="4565"/>
    <lineage>
        <taxon>Eukaryota</taxon>
        <taxon>Viridiplantae</taxon>
        <taxon>Streptophyta</taxon>
        <taxon>Embryophyta</taxon>
        <taxon>Tracheophyta</taxon>
        <taxon>Spermatophyta</taxon>
        <taxon>Magnoliopsida</taxon>
        <taxon>Liliopsida</taxon>
        <taxon>Poales</taxon>
        <taxon>Poaceae</taxon>
        <taxon>BOP clade</taxon>
        <taxon>Pooideae</taxon>
        <taxon>Triticodae</taxon>
        <taxon>Triticeae</taxon>
        <taxon>Triticinae</taxon>
        <taxon>Triticum</taxon>
    </lineage>
</organism>
<dbReference type="Proteomes" id="UP000815260">
    <property type="component" value="Chromosome 1D"/>
</dbReference>
<protein>
    <submittedName>
        <fullName evidence="2">Uncharacterized protein</fullName>
    </submittedName>
</protein>
<dbReference type="AlphaFoldDB" id="A0A9R1DP73"/>
<name>A0A9R1DP73_WHEAT</name>
<feature type="region of interest" description="Disordered" evidence="1">
    <location>
        <begin position="1"/>
        <end position="28"/>
    </location>
</feature>
<reference evidence="2" key="1">
    <citation type="journal article" date="2017" name="Gigascience">
        <title>The first near-complete assembly of the hexaploid bread wheat genome, Triticum aestivum.</title>
        <authorList>
            <person name="Zimin A.V."/>
            <person name="Puiu D."/>
            <person name="Hall R."/>
            <person name="Kingan S."/>
            <person name="Clavijo B.J."/>
            <person name="Salzberg S.L."/>
        </authorList>
    </citation>
    <scope>NUCLEOTIDE SEQUENCE</scope>
    <source>
        <tissue evidence="2">Leaf</tissue>
    </source>
</reference>
<evidence type="ECO:0000313" key="2">
    <source>
        <dbReference type="EMBL" id="KAF6995588.1"/>
    </source>
</evidence>